<name>A0AAV0ZDZ0_VICFA</name>
<feature type="transmembrane region" description="Helical" evidence="1">
    <location>
        <begin position="37"/>
        <end position="58"/>
    </location>
</feature>
<keyword evidence="1" id="KW-0472">Membrane</keyword>
<keyword evidence="1" id="KW-0812">Transmembrane</keyword>
<keyword evidence="1" id="KW-1133">Transmembrane helix</keyword>
<proteinExistence type="predicted"/>
<reference evidence="2 3" key="1">
    <citation type="submission" date="2023-01" db="EMBL/GenBank/DDBJ databases">
        <authorList>
            <person name="Kreplak J."/>
        </authorList>
    </citation>
    <scope>NUCLEOTIDE SEQUENCE [LARGE SCALE GENOMIC DNA]</scope>
</reference>
<evidence type="ECO:0000313" key="2">
    <source>
        <dbReference type="EMBL" id="CAI8595894.1"/>
    </source>
</evidence>
<sequence>MKISTKRSAGLIGKSAESRQFSSFQLQLRSYDLREPFYHLIFGLTVLSIPILQSFPFMTMLSGFTLNISIYSAAILKNLLIEVISTGLYILQNKAVDQHQKGVANGICITAMSACKIIGPAAGGAM</sequence>
<accession>A0AAV0ZDZ0</accession>
<keyword evidence="3" id="KW-1185">Reference proteome</keyword>
<protein>
    <submittedName>
        <fullName evidence="2">Uncharacterized protein</fullName>
    </submittedName>
</protein>
<evidence type="ECO:0000256" key="1">
    <source>
        <dbReference type="SAM" id="Phobius"/>
    </source>
</evidence>
<dbReference type="Proteomes" id="UP001157006">
    <property type="component" value="Chromosome 2"/>
</dbReference>
<dbReference type="AlphaFoldDB" id="A0AAV0ZDZ0"/>
<evidence type="ECO:0000313" key="3">
    <source>
        <dbReference type="Proteomes" id="UP001157006"/>
    </source>
</evidence>
<gene>
    <name evidence="2" type="ORF">VFH_II007400</name>
</gene>
<dbReference type="EMBL" id="OX451737">
    <property type="protein sequence ID" value="CAI8595894.1"/>
    <property type="molecule type" value="Genomic_DNA"/>
</dbReference>
<organism evidence="2 3">
    <name type="scientific">Vicia faba</name>
    <name type="common">Broad bean</name>
    <name type="synonym">Faba vulgaris</name>
    <dbReference type="NCBI Taxonomy" id="3906"/>
    <lineage>
        <taxon>Eukaryota</taxon>
        <taxon>Viridiplantae</taxon>
        <taxon>Streptophyta</taxon>
        <taxon>Embryophyta</taxon>
        <taxon>Tracheophyta</taxon>
        <taxon>Spermatophyta</taxon>
        <taxon>Magnoliopsida</taxon>
        <taxon>eudicotyledons</taxon>
        <taxon>Gunneridae</taxon>
        <taxon>Pentapetalae</taxon>
        <taxon>rosids</taxon>
        <taxon>fabids</taxon>
        <taxon>Fabales</taxon>
        <taxon>Fabaceae</taxon>
        <taxon>Papilionoideae</taxon>
        <taxon>50 kb inversion clade</taxon>
        <taxon>NPAAA clade</taxon>
        <taxon>Hologalegina</taxon>
        <taxon>IRL clade</taxon>
        <taxon>Fabeae</taxon>
        <taxon>Vicia</taxon>
    </lineage>
</organism>
<feature type="transmembrane region" description="Helical" evidence="1">
    <location>
        <begin position="70"/>
        <end position="91"/>
    </location>
</feature>